<keyword evidence="3" id="KW-1185">Reference proteome</keyword>
<evidence type="ECO:0000256" key="1">
    <source>
        <dbReference type="SAM" id="MobiDB-lite"/>
    </source>
</evidence>
<name>A0AAW1WEF2_RUBAR</name>
<evidence type="ECO:0000313" key="3">
    <source>
        <dbReference type="Proteomes" id="UP001457282"/>
    </source>
</evidence>
<reference evidence="2 3" key="1">
    <citation type="journal article" date="2023" name="G3 (Bethesda)">
        <title>A chromosome-length genome assembly and annotation of blackberry (Rubus argutus, cv. 'Hillquist').</title>
        <authorList>
            <person name="Bruna T."/>
            <person name="Aryal R."/>
            <person name="Dudchenko O."/>
            <person name="Sargent D.J."/>
            <person name="Mead D."/>
            <person name="Buti M."/>
            <person name="Cavallini A."/>
            <person name="Hytonen T."/>
            <person name="Andres J."/>
            <person name="Pham M."/>
            <person name="Weisz D."/>
            <person name="Mascagni F."/>
            <person name="Usai G."/>
            <person name="Natali L."/>
            <person name="Bassil N."/>
            <person name="Fernandez G.E."/>
            <person name="Lomsadze A."/>
            <person name="Armour M."/>
            <person name="Olukolu B."/>
            <person name="Poorten T."/>
            <person name="Britton C."/>
            <person name="Davik J."/>
            <person name="Ashrafi H."/>
            <person name="Aiden E.L."/>
            <person name="Borodovsky M."/>
            <person name="Worthington M."/>
        </authorList>
    </citation>
    <scope>NUCLEOTIDE SEQUENCE [LARGE SCALE GENOMIC DNA]</scope>
    <source>
        <strain evidence="2">PI 553951</strain>
    </source>
</reference>
<dbReference type="AlphaFoldDB" id="A0AAW1WEF2"/>
<comment type="caution">
    <text evidence="2">The sequence shown here is derived from an EMBL/GenBank/DDBJ whole genome shotgun (WGS) entry which is preliminary data.</text>
</comment>
<proteinExistence type="predicted"/>
<dbReference type="Proteomes" id="UP001457282">
    <property type="component" value="Unassembled WGS sequence"/>
</dbReference>
<accession>A0AAW1WEF2</accession>
<dbReference type="EMBL" id="JBEDUW010000006">
    <property type="protein sequence ID" value="KAK9922281.1"/>
    <property type="molecule type" value="Genomic_DNA"/>
</dbReference>
<gene>
    <name evidence="2" type="ORF">M0R45_030753</name>
</gene>
<organism evidence="2 3">
    <name type="scientific">Rubus argutus</name>
    <name type="common">Southern blackberry</name>
    <dbReference type="NCBI Taxonomy" id="59490"/>
    <lineage>
        <taxon>Eukaryota</taxon>
        <taxon>Viridiplantae</taxon>
        <taxon>Streptophyta</taxon>
        <taxon>Embryophyta</taxon>
        <taxon>Tracheophyta</taxon>
        <taxon>Spermatophyta</taxon>
        <taxon>Magnoliopsida</taxon>
        <taxon>eudicotyledons</taxon>
        <taxon>Gunneridae</taxon>
        <taxon>Pentapetalae</taxon>
        <taxon>rosids</taxon>
        <taxon>fabids</taxon>
        <taxon>Rosales</taxon>
        <taxon>Rosaceae</taxon>
        <taxon>Rosoideae</taxon>
        <taxon>Rosoideae incertae sedis</taxon>
        <taxon>Rubus</taxon>
    </lineage>
</organism>
<protein>
    <submittedName>
        <fullName evidence="2">Uncharacterized protein</fullName>
    </submittedName>
</protein>
<sequence length="223" mass="24716">MKEIEKKKSKIKSTRPVRPLQSTPSITRPQAARFPQPGPVHLIPCRRRLNTQSAPPSSIDAQNPCSFIAAVDPPHDAQSRSLIIPSPPSLLHAVSNQTRRRSIYLKAVIRPEINPSPSRRRAQPASICPWRRTAREPRSVLIRLLLHGTMSSPVPQRCLRQASSLSRRLEKKTVMPSSAPSPPCTHGSRAAFKSVVDPIFVEPVLSCRDLHQASRCISSKPPP</sequence>
<evidence type="ECO:0000313" key="2">
    <source>
        <dbReference type="EMBL" id="KAK9922281.1"/>
    </source>
</evidence>
<feature type="region of interest" description="Disordered" evidence="1">
    <location>
        <begin position="1"/>
        <end position="41"/>
    </location>
</feature>